<evidence type="ECO:0000313" key="2">
    <source>
        <dbReference type="Proteomes" id="UP000250140"/>
    </source>
</evidence>
<evidence type="ECO:0000313" key="1">
    <source>
        <dbReference type="EMBL" id="OCL14180.1"/>
    </source>
</evidence>
<dbReference type="AlphaFoldDB" id="A0A8E2JYD2"/>
<name>A0A8E2JYD2_9PEZI</name>
<gene>
    <name evidence="1" type="ORF">AOQ84DRAFT_50925</name>
</gene>
<sequence>MRGWHGFGKGGAWRACNGHARAWMGVDGRGWAWMGLGFSPGMREQQTSSSARARSVAENMRSTVIHIIRYDAIYVGIITSHHIPTRPPGPLGPRLSLAFGVPLEQLAERGTITSGLRLLRMCELLRDESPPSRWSGSDGMRRDGMGWDEIRWGAVRCDAMGCDEI</sequence>
<accession>A0A8E2JYD2</accession>
<dbReference type="Proteomes" id="UP000250140">
    <property type="component" value="Unassembled WGS sequence"/>
</dbReference>
<dbReference type="EMBL" id="KV748607">
    <property type="protein sequence ID" value="OCL14180.1"/>
    <property type="molecule type" value="Genomic_DNA"/>
</dbReference>
<reference evidence="1 2" key="1">
    <citation type="journal article" date="2016" name="Nat. Commun.">
        <title>Ectomycorrhizal ecology is imprinted in the genome of the dominant symbiotic fungus Cenococcum geophilum.</title>
        <authorList>
            <consortium name="DOE Joint Genome Institute"/>
            <person name="Peter M."/>
            <person name="Kohler A."/>
            <person name="Ohm R.A."/>
            <person name="Kuo A."/>
            <person name="Krutzmann J."/>
            <person name="Morin E."/>
            <person name="Arend M."/>
            <person name="Barry K.W."/>
            <person name="Binder M."/>
            <person name="Choi C."/>
            <person name="Clum A."/>
            <person name="Copeland A."/>
            <person name="Grisel N."/>
            <person name="Haridas S."/>
            <person name="Kipfer T."/>
            <person name="LaButti K."/>
            <person name="Lindquist E."/>
            <person name="Lipzen A."/>
            <person name="Maire R."/>
            <person name="Meier B."/>
            <person name="Mihaltcheva S."/>
            <person name="Molinier V."/>
            <person name="Murat C."/>
            <person name="Poggeler S."/>
            <person name="Quandt C.A."/>
            <person name="Sperisen C."/>
            <person name="Tritt A."/>
            <person name="Tisserant E."/>
            <person name="Crous P.W."/>
            <person name="Henrissat B."/>
            <person name="Nehls U."/>
            <person name="Egli S."/>
            <person name="Spatafora J.W."/>
            <person name="Grigoriev I.V."/>
            <person name="Martin F.M."/>
        </authorList>
    </citation>
    <scope>NUCLEOTIDE SEQUENCE [LARGE SCALE GENOMIC DNA]</scope>
    <source>
        <strain evidence="1 2">CBS 207.34</strain>
    </source>
</reference>
<keyword evidence="2" id="KW-1185">Reference proteome</keyword>
<organism evidence="1 2">
    <name type="scientific">Glonium stellatum</name>
    <dbReference type="NCBI Taxonomy" id="574774"/>
    <lineage>
        <taxon>Eukaryota</taxon>
        <taxon>Fungi</taxon>
        <taxon>Dikarya</taxon>
        <taxon>Ascomycota</taxon>
        <taxon>Pezizomycotina</taxon>
        <taxon>Dothideomycetes</taxon>
        <taxon>Pleosporomycetidae</taxon>
        <taxon>Gloniales</taxon>
        <taxon>Gloniaceae</taxon>
        <taxon>Glonium</taxon>
    </lineage>
</organism>
<protein>
    <submittedName>
        <fullName evidence="1">Uncharacterized protein</fullName>
    </submittedName>
</protein>
<proteinExistence type="predicted"/>